<dbReference type="AlphaFoldDB" id="A0A0F8XXJ5"/>
<evidence type="ECO:0000256" key="6">
    <source>
        <dbReference type="ARBA" id="ARBA00023136"/>
    </source>
</evidence>
<evidence type="ECO:0000256" key="2">
    <source>
        <dbReference type="ARBA" id="ARBA00022448"/>
    </source>
</evidence>
<comment type="caution">
    <text evidence="8">The sequence shown here is derived from an EMBL/GenBank/DDBJ whole genome shotgun (WGS) entry which is preliminary data.</text>
</comment>
<evidence type="ECO:0000256" key="3">
    <source>
        <dbReference type="ARBA" id="ARBA00022475"/>
    </source>
</evidence>
<keyword evidence="2" id="KW-0813">Transport</keyword>
<accession>A0A0F8XXJ5</accession>
<proteinExistence type="predicted"/>
<dbReference type="GO" id="GO:0000041">
    <property type="term" value="P:transition metal ion transport"/>
    <property type="evidence" value="ECO:0007669"/>
    <property type="project" value="InterPro"/>
</dbReference>
<keyword evidence="4 7" id="KW-0812">Transmembrane</keyword>
<protein>
    <recommendedName>
        <fullName evidence="9">PEP-CTERM protein-sorting domain-containing protein</fullName>
    </recommendedName>
</protein>
<evidence type="ECO:0000256" key="4">
    <source>
        <dbReference type="ARBA" id="ARBA00022692"/>
    </source>
</evidence>
<feature type="non-terminal residue" evidence="8">
    <location>
        <position position="1"/>
    </location>
</feature>
<keyword evidence="6 7" id="KW-0472">Membrane</keyword>
<dbReference type="InterPro" id="IPR002751">
    <property type="entry name" value="CbiM/NikMN"/>
</dbReference>
<comment type="subcellular location">
    <subcellularLocation>
        <location evidence="1">Cell membrane</location>
        <topology evidence="1">Multi-pass membrane protein</topology>
    </subcellularLocation>
</comment>
<dbReference type="EMBL" id="LAZR01069937">
    <property type="protein sequence ID" value="KKK46719.1"/>
    <property type="molecule type" value="Genomic_DNA"/>
</dbReference>
<dbReference type="Pfam" id="PF01891">
    <property type="entry name" value="CbiM"/>
    <property type="match status" value="1"/>
</dbReference>
<organism evidence="8">
    <name type="scientific">marine sediment metagenome</name>
    <dbReference type="NCBI Taxonomy" id="412755"/>
    <lineage>
        <taxon>unclassified sequences</taxon>
        <taxon>metagenomes</taxon>
        <taxon>ecological metagenomes</taxon>
    </lineage>
</organism>
<gene>
    <name evidence="8" type="ORF">LCGC14_3162420</name>
</gene>
<reference evidence="8" key="1">
    <citation type="journal article" date="2015" name="Nature">
        <title>Complex archaea that bridge the gap between prokaryotes and eukaryotes.</title>
        <authorList>
            <person name="Spang A."/>
            <person name="Saw J.H."/>
            <person name="Jorgensen S.L."/>
            <person name="Zaremba-Niedzwiedzka K."/>
            <person name="Martijn J."/>
            <person name="Lind A.E."/>
            <person name="van Eijk R."/>
            <person name="Schleper C."/>
            <person name="Guy L."/>
            <person name="Ettema T.J."/>
        </authorList>
    </citation>
    <scope>NUCLEOTIDE SEQUENCE</scope>
</reference>
<evidence type="ECO:0000256" key="5">
    <source>
        <dbReference type="ARBA" id="ARBA00022989"/>
    </source>
</evidence>
<evidence type="ECO:0008006" key="9">
    <source>
        <dbReference type="Google" id="ProtNLM"/>
    </source>
</evidence>
<dbReference type="Gene3D" id="1.10.1760.20">
    <property type="match status" value="1"/>
</dbReference>
<keyword evidence="3" id="KW-1003">Cell membrane</keyword>
<keyword evidence="5 7" id="KW-1133">Transmembrane helix</keyword>
<evidence type="ECO:0000313" key="8">
    <source>
        <dbReference type="EMBL" id="KKK46719.1"/>
    </source>
</evidence>
<dbReference type="GO" id="GO:0005886">
    <property type="term" value="C:plasma membrane"/>
    <property type="evidence" value="ECO:0007669"/>
    <property type="project" value="UniProtKB-SubCell"/>
</dbReference>
<name>A0A0F8XXJ5_9ZZZZ</name>
<sequence>VLGPWRGMLTMAVVLGAQAFLFGDGGIRALEDELVDVYGLDLTGWSLLNVYDITSDGTTMTGLGVGPGGTSQAFVAVIPEPATLTLLALGALIPLRRRRG</sequence>
<feature type="transmembrane region" description="Helical" evidence="7">
    <location>
        <begin position="73"/>
        <end position="95"/>
    </location>
</feature>
<evidence type="ECO:0000256" key="7">
    <source>
        <dbReference type="SAM" id="Phobius"/>
    </source>
</evidence>
<evidence type="ECO:0000256" key="1">
    <source>
        <dbReference type="ARBA" id="ARBA00004651"/>
    </source>
</evidence>